<dbReference type="InterPro" id="IPR029058">
    <property type="entry name" value="AB_hydrolase_fold"/>
</dbReference>
<dbReference type="PANTHER" id="PTHR35128:SF1">
    <property type="entry name" value="SECRETION-REGULATING GUANINE NUCLEOTIDE EXCHANGE FACTOR"/>
    <property type="match status" value="1"/>
</dbReference>
<reference evidence="3" key="2">
    <citation type="submission" date="2020-11" db="EMBL/GenBank/DDBJ databases">
        <authorList>
            <person name="Cecchin M."/>
            <person name="Marcolungo L."/>
            <person name="Rossato M."/>
            <person name="Girolomoni L."/>
            <person name="Cosentino E."/>
            <person name="Cuine S."/>
            <person name="Li-Beisson Y."/>
            <person name="Delledonne M."/>
            <person name="Ballottari M."/>
        </authorList>
    </citation>
    <scope>NUCLEOTIDE SEQUENCE</scope>
    <source>
        <strain evidence="3">211/11P</strain>
        <tissue evidence="3">Whole cell</tissue>
    </source>
</reference>
<name>A0A9D4YUW2_CHLVU</name>
<dbReference type="Proteomes" id="UP001055712">
    <property type="component" value="Unassembled WGS sequence"/>
</dbReference>
<keyword evidence="4" id="KW-1185">Reference proteome</keyword>
<dbReference type="EMBL" id="SIDB01000010">
    <property type="protein sequence ID" value="KAI3427220.1"/>
    <property type="molecule type" value="Genomic_DNA"/>
</dbReference>
<dbReference type="AlphaFoldDB" id="A0A9D4YUW2"/>
<dbReference type="Gene3D" id="3.40.50.1820">
    <property type="entry name" value="alpha/beta hydrolase"/>
    <property type="match status" value="1"/>
</dbReference>
<comment type="caution">
    <text evidence="3">The sequence shown here is derived from an EMBL/GenBank/DDBJ whole genome shotgun (WGS) entry which is preliminary data.</text>
</comment>
<dbReference type="SUPFAM" id="SSF53474">
    <property type="entry name" value="alpha/beta-Hydrolases"/>
    <property type="match status" value="1"/>
</dbReference>
<evidence type="ECO:0000313" key="3">
    <source>
        <dbReference type="EMBL" id="KAI3427220.1"/>
    </source>
</evidence>
<feature type="chain" id="PRO_5038693783" evidence="2">
    <location>
        <begin position="24"/>
        <end position="468"/>
    </location>
</feature>
<accession>A0A9D4YUW2</accession>
<feature type="signal peptide" evidence="2">
    <location>
        <begin position="1"/>
        <end position="23"/>
    </location>
</feature>
<evidence type="ECO:0000256" key="1">
    <source>
        <dbReference type="SAM" id="MobiDB-lite"/>
    </source>
</evidence>
<feature type="region of interest" description="Disordered" evidence="1">
    <location>
        <begin position="417"/>
        <end position="468"/>
    </location>
</feature>
<proteinExistence type="predicted"/>
<evidence type="ECO:0000256" key="2">
    <source>
        <dbReference type="SAM" id="SignalP"/>
    </source>
</evidence>
<dbReference type="OrthoDB" id="512313at2759"/>
<reference evidence="3" key="1">
    <citation type="journal article" date="2019" name="Plant J.">
        <title>Chlorella vulgaris genome assembly and annotation reveals the molecular basis for metabolic acclimation to high light conditions.</title>
        <authorList>
            <person name="Cecchin M."/>
            <person name="Marcolungo L."/>
            <person name="Rossato M."/>
            <person name="Girolomoni L."/>
            <person name="Cosentino E."/>
            <person name="Cuine S."/>
            <person name="Li-Beisson Y."/>
            <person name="Delledonne M."/>
            <person name="Ballottari M."/>
        </authorList>
    </citation>
    <scope>NUCLEOTIDE SEQUENCE</scope>
    <source>
        <strain evidence="3">211/11P</strain>
    </source>
</reference>
<sequence>MRHLTAVLLAAALLAAATSAAVADPFAAFAPVADAPTNRGMKPTRWVAFGRTHYYQVPPNPVGTVVAFHGCARAAKAFFPWNPEDCSECLGFPEHVSQTKQALALGYAMLALEPLDFRHLCWSSSTTGIYLNDQPNATELIRSFVSSQGLRDKPLYLLGTSSGGTLALKLAAALAKEAEARDRAQRDRRGAGQEAAADEAQEWLPRISGVISEESVPTNFNAGDADGKLRYRSFPPTIFVLMDGGNSHLDAPQVVKFLEDGGVPAAVVMSTARAVTPTYLSNRIPAITPFQSGLIAGAMRQIGMLDANGWLLGDPERNRIVRQNTSSPATDWDLKLKYLLPWLADNSPTLSLVYRNCSIQQALNVAYSRHDAISDFMTVALKWLEAKGKADVDLLVEQYTVKDFNLTALTVDRGPATPAKASAPAVAPEAQPPTAAAGAPAPTTATGAAAPATATKAAVPATATEAAA</sequence>
<organism evidence="3 4">
    <name type="scientific">Chlorella vulgaris</name>
    <name type="common">Green alga</name>
    <dbReference type="NCBI Taxonomy" id="3077"/>
    <lineage>
        <taxon>Eukaryota</taxon>
        <taxon>Viridiplantae</taxon>
        <taxon>Chlorophyta</taxon>
        <taxon>core chlorophytes</taxon>
        <taxon>Trebouxiophyceae</taxon>
        <taxon>Chlorellales</taxon>
        <taxon>Chlorellaceae</taxon>
        <taxon>Chlorella clade</taxon>
        <taxon>Chlorella</taxon>
    </lineage>
</organism>
<gene>
    <name evidence="3" type="ORF">D9Q98_007155</name>
</gene>
<dbReference type="PANTHER" id="PTHR35128">
    <property type="entry name" value="SECRETION-REGULATING GUANINE NUCLEOTIDE EXCHANGE FACTOR"/>
    <property type="match status" value="1"/>
</dbReference>
<protein>
    <submittedName>
        <fullName evidence="3">Uncharacterized protein</fullName>
    </submittedName>
</protein>
<keyword evidence="2" id="KW-0732">Signal</keyword>
<evidence type="ECO:0000313" key="4">
    <source>
        <dbReference type="Proteomes" id="UP001055712"/>
    </source>
</evidence>